<proteinExistence type="predicted"/>
<sequence length="32" mass="4021">MKHVQRYEENINSKKIKELMEKPGERDRDCWE</sequence>
<evidence type="ECO:0000313" key="1">
    <source>
        <dbReference type="EMBL" id="MBX09287.1"/>
    </source>
</evidence>
<dbReference type="EMBL" id="GGEC01028803">
    <property type="protein sequence ID" value="MBX09287.1"/>
    <property type="molecule type" value="Transcribed_RNA"/>
</dbReference>
<dbReference type="AlphaFoldDB" id="A0A2P2KUC8"/>
<reference evidence="1" key="1">
    <citation type="submission" date="2018-02" db="EMBL/GenBank/DDBJ databases">
        <title>Rhizophora mucronata_Transcriptome.</title>
        <authorList>
            <person name="Meera S.P."/>
            <person name="Sreeshan A."/>
            <person name="Augustine A."/>
        </authorList>
    </citation>
    <scope>NUCLEOTIDE SEQUENCE</scope>
    <source>
        <tissue evidence="1">Leaf</tissue>
    </source>
</reference>
<protein>
    <submittedName>
        <fullName evidence="1">Uncharacterized protein</fullName>
    </submittedName>
</protein>
<organism evidence="1">
    <name type="scientific">Rhizophora mucronata</name>
    <name type="common">Asiatic mangrove</name>
    <dbReference type="NCBI Taxonomy" id="61149"/>
    <lineage>
        <taxon>Eukaryota</taxon>
        <taxon>Viridiplantae</taxon>
        <taxon>Streptophyta</taxon>
        <taxon>Embryophyta</taxon>
        <taxon>Tracheophyta</taxon>
        <taxon>Spermatophyta</taxon>
        <taxon>Magnoliopsida</taxon>
        <taxon>eudicotyledons</taxon>
        <taxon>Gunneridae</taxon>
        <taxon>Pentapetalae</taxon>
        <taxon>rosids</taxon>
        <taxon>fabids</taxon>
        <taxon>Malpighiales</taxon>
        <taxon>Rhizophoraceae</taxon>
        <taxon>Rhizophora</taxon>
    </lineage>
</organism>
<name>A0A2P2KUC8_RHIMU</name>
<accession>A0A2P2KUC8</accession>